<reference evidence="2 3" key="1">
    <citation type="submission" date="2018-01" db="EMBL/GenBank/DDBJ databases">
        <title>Draft genome sequence of Nonomuraea sp. KC333.</title>
        <authorList>
            <person name="Sahin N."/>
            <person name="Saygin H."/>
            <person name="Ay H."/>
        </authorList>
    </citation>
    <scope>NUCLEOTIDE SEQUENCE [LARGE SCALE GENOMIC DNA]</scope>
    <source>
        <strain evidence="2 3">KC333</strain>
    </source>
</reference>
<dbReference type="Pfam" id="PF13576">
    <property type="entry name" value="Pentapeptide_3"/>
    <property type="match status" value="1"/>
</dbReference>
<proteinExistence type="predicted"/>
<sequence>MTLALAFRRQRHQEVATLAATHDANERRVTELYTAAAEQLGSDKAAVRLAGLYALERLAQDNPDHRQTIVNVICAYLRMPYTPPTPVDPEKERKAALREARRRYQAARAFGGSAVAAATPPATAEADPEGERQVRLTAQRILGDHLRDERPVQGRDTIPAGPRFWAGMRLDLTGATLIDFDFGYGHPADATFSGVTFSGDAWFVKATFSRHAWFGGVTFSGDALFDMATFSGGASFREVTFSRDALFDEAVARAPNAHHVWPVGWHLEPLPDGTGRLVRDEDTSPEKTASKQSKSAREAPER</sequence>
<evidence type="ECO:0000313" key="3">
    <source>
        <dbReference type="Proteomes" id="UP000249304"/>
    </source>
</evidence>
<feature type="region of interest" description="Disordered" evidence="1">
    <location>
        <begin position="271"/>
        <end position="302"/>
    </location>
</feature>
<dbReference type="EMBL" id="POUD01000257">
    <property type="protein sequence ID" value="PZG08925.1"/>
    <property type="molecule type" value="Genomic_DNA"/>
</dbReference>
<organism evidence="2 3">
    <name type="scientific">Nonomuraea aridisoli</name>
    <dbReference type="NCBI Taxonomy" id="2070368"/>
    <lineage>
        <taxon>Bacteria</taxon>
        <taxon>Bacillati</taxon>
        <taxon>Actinomycetota</taxon>
        <taxon>Actinomycetes</taxon>
        <taxon>Streptosporangiales</taxon>
        <taxon>Streptosporangiaceae</taxon>
        <taxon>Nonomuraea</taxon>
    </lineage>
</organism>
<dbReference type="InterPro" id="IPR001646">
    <property type="entry name" value="5peptide_repeat"/>
</dbReference>
<gene>
    <name evidence="2" type="ORF">C1J01_38435</name>
</gene>
<evidence type="ECO:0000313" key="2">
    <source>
        <dbReference type="EMBL" id="PZG08925.1"/>
    </source>
</evidence>
<dbReference type="Proteomes" id="UP000249304">
    <property type="component" value="Unassembled WGS sequence"/>
</dbReference>
<evidence type="ECO:0008006" key="4">
    <source>
        <dbReference type="Google" id="ProtNLM"/>
    </source>
</evidence>
<protein>
    <recommendedName>
        <fullName evidence="4">Pentapeptide repeat-containing protein</fullName>
    </recommendedName>
</protein>
<name>A0A2W2DUW3_9ACTN</name>
<feature type="compositionally biased region" description="Basic and acidic residues" evidence="1">
    <location>
        <begin position="277"/>
        <end position="302"/>
    </location>
</feature>
<dbReference type="Gene3D" id="2.160.20.80">
    <property type="entry name" value="E3 ubiquitin-protein ligase SopA"/>
    <property type="match status" value="1"/>
</dbReference>
<accession>A0A2W2DUW3</accession>
<dbReference type="AlphaFoldDB" id="A0A2W2DUW3"/>
<evidence type="ECO:0000256" key="1">
    <source>
        <dbReference type="SAM" id="MobiDB-lite"/>
    </source>
</evidence>
<comment type="caution">
    <text evidence="2">The sequence shown here is derived from an EMBL/GenBank/DDBJ whole genome shotgun (WGS) entry which is preliminary data.</text>
</comment>
<keyword evidence="3" id="KW-1185">Reference proteome</keyword>